<dbReference type="Pfam" id="PF07727">
    <property type="entry name" value="RVT_2"/>
    <property type="match status" value="1"/>
</dbReference>
<dbReference type="Proteomes" id="UP001151760">
    <property type="component" value="Unassembled WGS sequence"/>
</dbReference>
<organism evidence="3 4">
    <name type="scientific">Tanacetum coccineum</name>
    <dbReference type="NCBI Taxonomy" id="301880"/>
    <lineage>
        <taxon>Eukaryota</taxon>
        <taxon>Viridiplantae</taxon>
        <taxon>Streptophyta</taxon>
        <taxon>Embryophyta</taxon>
        <taxon>Tracheophyta</taxon>
        <taxon>Spermatophyta</taxon>
        <taxon>Magnoliopsida</taxon>
        <taxon>eudicotyledons</taxon>
        <taxon>Gunneridae</taxon>
        <taxon>Pentapetalae</taxon>
        <taxon>asterids</taxon>
        <taxon>campanulids</taxon>
        <taxon>Asterales</taxon>
        <taxon>Asteraceae</taxon>
        <taxon>Asteroideae</taxon>
        <taxon>Anthemideae</taxon>
        <taxon>Anthemidinae</taxon>
        <taxon>Tanacetum</taxon>
    </lineage>
</organism>
<evidence type="ECO:0000256" key="1">
    <source>
        <dbReference type="SAM" id="MobiDB-lite"/>
    </source>
</evidence>
<evidence type="ECO:0000313" key="4">
    <source>
        <dbReference type="Proteomes" id="UP001151760"/>
    </source>
</evidence>
<feature type="domain" description="Reverse transcriptase Ty1/copia-type" evidence="2">
    <location>
        <begin position="331"/>
        <end position="464"/>
    </location>
</feature>
<dbReference type="EMBL" id="BQNB010013193">
    <property type="protein sequence ID" value="GJT12991.1"/>
    <property type="molecule type" value="Genomic_DNA"/>
</dbReference>
<reference evidence="3" key="1">
    <citation type="journal article" date="2022" name="Int. J. Mol. Sci.">
        <title>Draft Genome of Tanacetum Coccineum: Genomic Comparison of Closely Related Tanacetum-Family Plants.</title>
        <authorList>
            <person name="Yamashiro T."/>
            <person name="Shiraishi A."/>
            <person name="Nakayama K."/>
            <person name="Satake H."/>
        </authorList>
    </citation>
    <scope>NUCLEOTIDE SEQUENCE</scope>
</reference>
<dbReference type="PANTHER" id="PTHR11439:SF495">
    <property type="entry name" value="REVERSE TRANSCRIPTASE, RNA-DEPENDENT DNA POLYMERASE-RELATED"/>
    <property type="match status" value="1"/>
</dbReference>
<accession>A0ABQ5BH96</accession>
<protein>
    <submittedName>
        <fullName evidence="3">Ribonuclease H-like domain-containing protein</fullName>
    </submittedName>
</protein>
<sequence length="520" mass="57649">MGYNFVGDSPEEAAPCRRNNLAILAVYLLKCHKVPDAKSSRNQAASLNEVSTASGNFRVNTAGGTSSTSQVSFYSPGANEESFRRQEELGFSKETTLLPLISQMLECYQLGHMDKGTLLRNANQEGTKGKDLMVIIVEGMQQQMIITSTGGSRWSRLLCDQSRSILTSPAVVDSGCSSHMTANHSYLSDYKDYNGGFVAFGSDPKRGLDNHVNMDCMYTQNIMLQKELLKAAKGKNLFENSPKDNDVKDSEDVAKKEEQHTMTEAEQVLKDDLERMIAQEIAAKAIDDATRQAFEEEKKRAAQATSINKLNTVGFMMNEDVGAEADFNNMDNTIDVSPIPTLRVHKDHPKGQILGDPKSAVQTRGKIQKDSLVQQALEEGIHYDEVFAPVAMIEAIMLFLAFTSFMGFPLYQMDVKSAFLYGTIEEEVYVHQPPGFVDAAHPNKFYKVIKALYGLHQAPRAWDSPFELEAFSDSDYGGASLDRKSTTGGCQFLGRRLISWQCKKQTIMANSTTEENYISG</sequence>
<reference evidence="3" key="2">
    <citation type="submission" date="2022-01" db="EMBL/GenBank/DDBJ databases">
        <authorList>
            <person name="Yamashiro T."/>
            <person name="Shiraishi A."/>
            <person name="Satake H."/>
            <person name="Nakayama K."/>
        </authorList>
    </citation>
    <scope>NUCLEOTIDE SEQUENCE</scope>
</reference>
<feature type="compositionally biased region" description="Basic and acidic residues" evidence="1">
    <location>
        <begin position="241"/>
        <end position="262"/>
    </location>
</feature>
<proteinExistence type="predicted"/>
<evidence type="ECO:0000259" key="2">
    <source>
        <dbReference type="Pfam" id="PF07727"/>
    </source>
</evidence>
<keyword evidence="4" id="KW-1185">Reference proteome</keyword>
<gene>
    <name evidence="3" type="ORF">Tco_0860033</name>
</gene>
<dbReference type="PANTHER" id="PTHR11439">
    <property type="entry name" value="GAG-POL-RELATED RETROTRANSPOSON"/>
    <property type="match status" value="1"/>
</dbReference>
<evidence type="ECO:0000313" key="3">
    <source>
        <dbReference type="EMBL" id="GJT12991.1"/>
    </source>
</evidence>
<comment type="caution">
    <text evidence="3">The sequence shown here is derived from an EMBL/GenBank/DDBJ whole genome shotgun (WGS) entry which is preliminary data.</text>
</comment>
<dbReference type="CDD" id="cd09272">
    <property type="entry name" value="RNase_HI_RT_Ty1"/>
    <property type="match status" value="1"/>
</dbReference>
<name>A0ABQ5BH96_9ASTR</name>
<dbReference type="InterPro" id="IPR013103">
    <property type="entry name" value="RVT_2"/>
</dbReference>
<feature type="region of interest" description="Disordered" evidence="1">
    <location>
        <begin position="240"/>
        <end position="262"/>
    </location>
</feature>